<evidence type="ECO:0000256" key="1">
    <source>
        <dbReference type="SAM" id="Phobius"/>
    </source>
</evidence>
<keyword evidence="1" id="KW-1133">Transmembrane helix</keyword>
<evidence type="ECO:0000313" key="3">
    <source>
        <dbReference type="Proteomes" id="UP001290455"/>
    </source>
</evidence>
<feature type="transmembrane region" description="Helical" evidence="1">
    <location>
        <begin position="33"/>
        <end position="56"/>
    </location>
</feature>
<dbReference type="PANTHER" id="PTHR39419:SF1">
    <property type="entry name" value="SLL0814 PROTEIN"/>
    <property type="match status" value="1"/>
</dbReference>
<keyword evidence="1" id="KW-0472">Membrane</keyword>
<feature type="transmembrane region" description="Helical" evidence="1">
    <location>
        <begin position="207"/>
        <end position="224"/>
    </location>
</feature>
<evidence type="ECO:0000313" key="2">
    <source>
        <dbReference type="EMBL" id="MDZ5473825.1"/>
    </source>
</evidence>
<proteinExistence type="predicted"/>
<dbReference type="InterPro" id="IPR007354">
    <property type="entry name" value="CruF-like"/>
</dbReference>
<gene>
    <name evidence="2" type="ORF">SM124_19070</name>
</gene>
<name>A0ABU5J331_9BACI</name>
<reference evidence="2 3" key="1">
    <citation type="submission" date="2023-11" db="EMBL/GenBank/DDBJ databases">
        <title>Bacillus jintuensis, isolated from a mudflat on the Beibu Gulf coast.</title>
        <authorList>
            <person name="Li M."/>
        </authorList>
    </citation>
    <scope>NUCLEOTIDE SEQUENCE [LARGE SCALE GENOMIC DNA]</scope>
    <source>
        <strain evidence="2 3">31A1R</strain>
    </source>
</reference>
<dbReference type="Pfam" id="PF04240">
    <property type="entry name" value="Caroten_synth"/>
    <property type="match status" value="1"/>
</dbReference>
<dbReference type="Proteomes" id="UP001290455">
    <property type="component" value="Unassembled WGS sequence"/>
</dbReference>
<comment type="caution">
    <text evidence="2">The sequence shown here is derived from an EMBL/GenBank/DDBJ whole genome shotgun (WGS) entry which is preliminary data.</text>
</comment>
<feature type="transmembrane region" description="Helical" evidence="1">
    <location>
        <begin position="130"/>
        <end position="149"/>
    </location>
</feature>
<protein>
    <submittedName>
        <fullName evidence="2">Carotenoid biosynthesis protein</fullName>
    </submittedName>
</protein>
<organism evidence="2 3">
    <name type="scientific">Robertmurraya mangrovi</name>
    <dbReference type="NCBI Taxonomy" id="3098077"/>
    <lineage>
        <taxon>Bacteria</taxon>
        <taxon>Bacillati</taxon>
        <taxon>Bacillota</taxon>
        <taxon>Bacilli</taxon>
        <taxon>Bacillales</taxon>
        <taxon>Bacillaceae</taxon>
        <taxon>Robertmurraya</taxon>
    </lineage>
</organism>
<feature type="transmembrane region" description="Helical" evidence="1">
    <location>
        <begin position="230"/>
        <end position="247"/>
    </location>
</feature>
<keyword evidence="3" id="KW-1185">Reference proteome</keyword>
<feature type="transmembrane region" description="Helical" evidence="1">
    <location>
        <begin position="63"/>
        <end position="83"/>
    </location>
</feature>
<dbReference type="EMBL" id="JAXOFX010000016">
    <property type="protein sequence ID" value="MDZ5473825.1"/>
    <property type="molecule type" value="Genomic_DNA"/>
</dbReference>
<keyword evidence="1" id="KW-0812">Transmembrane</keyword>
<sequence length="260" mass="30595">MRTKEYIYRTFLVWYFVGIILVAFDLLPESLEWANAVFLYLAGIVTFIYAGVVYGWSYAIQSFLIVLFISIGAEHLGVKYGLIFGEYYYEKDFGIQVFGVPLTIGFAWYMVIMTTHAISKKILNPLYNFYFIKYIGLTSLLAVIMDLIIDPVAFKAKEYWIWNGDSFYYDIPLNNFFGWFLVSMIIQIVLFPIWKKKSMNLEPRWEKRIRILYFLIIFMFVLTALQSELYLAMIVVLLSIIPFLLLLQKGDNIRDLSKEE</sequence>
<feature type="transmembrane region" description="Helical" evidence="1">
    <location>
        <begin position="176"/>
        <end position="195"/>
    </location>
</feature>
<accession>A0ABU5J331</accession>
<dbReference type="RefSeq" id="WP_322448113.1">
    <property type="nucleotide sequence ID" value="NZ_JAXOFX010000016.1"/>
</dbReference>
<feature type="transmembrane region" description="Helical" evidence="1">
    <location>
        <begin position="95"/>
        <end position="118"/>
    </location>
</feature>
<feature type="transmembrane region" description="Helical" evidence="1">
    <location>
        <begin position="7"/>
        <end position="27"/>
    </location>
</feature>
<dbReference type="PANTHER" id="PTHR39419">
    <property type="entry name" value="SLL0814 PROTEIN"/>
    <property type="match status" value="1"/>
</dbReference>